<dbReference type="GO" id="GO:0007032">
    <property type="term" value="P:endosome organization"/>
    <property type="evidence" value="ECO:0007669"/>
    <property type="project" value="TreeGrafter"/>
</dbReference>
<feature type="compositionally biased region" description="Low complexity" evidence="5">
    <location>
        <begin position="370"/>
        <end position="387"/>
    </location>
</feature>
<dbReference type="PANTHER" id="PTHR15090:SF0">
    <property type="entry name" value="SEQUESTOSOME-1"/>
    <property type="match status" value="1"/>
</dbReference>
<dbReference type="GO" id="GO:0070530">
    <property type="term" value="F:K63-linked polyubiquitin modification-dependent protein binding"/>
    <property type="evidence" value="ECO:0007669"/>
    <property type="project" value="TreeGrafter"/>
</dbReference>
<dbReference type="Proteomes" id="UP000521943">
    <property type="component" value="Unassembled WGS sequence"/>
</dbReference>
<evidence type="ECO:0000256" key="3">
    <source>
        <dbReference type="ARBA" id="ARBA00022833"/>
    </source>
</evidence>
<evidence type="ECO:0000256" key="5">
    <source>
        <dbReference type="SAM" id="MobiDB-lite"/>
    </source>
</evidence>
<name>A0A8H6HC56_9AGAR</name>
<dbReference type="InterPro" id="IPR052260">
    <property type="entry name" value="Autophagy_Rcpt_SigReg"/>
</dbReference>
<evidence type="ECO:0000259" key="6">
    <source>
        <dbReference type="PROSITE" id="PS50135"/>
    </source>
</evidence>
<feature type="region of interest" description="Disordered" evidence="5">
    <location>
        <begin position="36"/>
        <end position="65"/>
    </location>
</feature>
<feature type="compositionally biased region" description="Low complexity" evidence="5">
    <location>
        <begin position="121"/>
        <end position="134"/>
    </location>
</feature>
<protein>
    <recommendedName>
        <fullName evidence="6">ZZ-type domain-containing protein</fullName>
    </recommendedName>
</protein>
<feature type="region of interest" description="Disordered" evidence="5">
    <location>
        <begin position="370"/>
        <end position="393"/>
    </location>
</feature>
<keyword evidence="1" id="KW-0479">Metal-binding</keyword>
<dbReference type="GO" id="GO:0016235">
    <property type="term" value="C:aggresome"/>
    <property type="evidence" value="ECO:0007669"/>
    <property type="project" value="TreeGrafter"/>
</dbReference>
<sequence length="393" mass="42050">MIASKVICDDTYPNKQSTTDVLDQCLILEPQLNHRGYQGVDSDTTNITTNPNPANPTTNSSTTGERAMTTLSTAHTQHRRLLPNPHAPARLPPQPGSPSPSSTFTYTRVATAPSAEYVILNNANPNGTNSNANADSTPNPNAIANGQPGGRVSIAFSQSKDPKKKESNPLPQVPEQVVHNNVACDSCEKTIVGIRHVCLHCPDYDLCTHCIKEDMAAEKRNPFHESFEIHEPGHVVQRPSYIVPPVIYVNRRLLGPATNAAIVQISTLARGASRLPEQHPKHSFVKMEKDQLIILSIAKLTSPDATSAPRLSMGCDTSVCIPTALTSTCANVARPCLFQSHPLLRVKIRNPDVVILTVYRVGGTSSSTAAAAASAPTATANGNSASARQEEGV</sequence>
<accession>A0A8H6HC56</accession>
<keyword evidence="3" id="KW-0862">Zinc</keyword>
<feature type="compositionally biased region" description="Polar residues" evidence="5">
    <location>
        <begin position="135"/>
        <end position="144"/>
    </location>
</feature>
<dbReference type="InterPro" id="IPR043145">
    <property type="entry name" value="Znf_ZZ_sf"/>
</dbReference>
<evidence type="ECO:0000256" key="4">
    <source>
        <dbReference type="PROSITE-ProRule" id="PRU00228"/>
    </source>
</evidence>
<proteinExistence type="predicted"/>
<dbReference type="GO" id="GO:0008270">
    <property type="term" value="F:zinc ion binding"/>
    <property type="evidence" value="ECO:0007669"/>
    <property type="project" value="UniProtKB-KW"/>
</dbReference>
<dbReference type="PANTHER" id="PTHR15090">
    <property type="entry name" value="SEQUESTOSOME 1-RELATED"/>
    <property type="match status" value="1"/>
</dbReference>
<dbReference type="SUPFAM" id="SSF57850">
    <property type="entry name" value="RING/U-box"/>
    <property type="match status" value="1"/>
</dbReference>
<dbReference type="EMBL" id="JACGCI010000125">
    <property type="protein sequence ID" value="KAF6744224.1"/>
    <property type="molecule type" value="Genomic_DNA"/>
</dbReference>
<dbReference type="Pfam" id="PF00569">
    <property type="entry name" value="ZZ"/>
    <property type="match status" value="1"/>
</dbReference>
<dbReference type="InterPro" id="IPR000433">
    <property type="entry name" value="Znf_ZZ"/>
</dbReference>
<dbReference type="AlphaFoldDB" id="A0A8H6HC56"/>
<dbReference type="GO" id="GO:0044753">
    <property type="term" value="C:amphisome"/>
    <property type="evidence" value="ECO:0007669"/>
    <property type="project" value="TreeGrafter"/>
</dbReference>
<reference evidence="7 8" key="1">
    <citation type="submission" date="2020-07" db="EMBL/GenBank/DDBJ databases">
        <title>Comparative genomics of pyrophilous fungi reveals a link between fire events and developmental genes.</title>
        <authorList>
            <consortium name="DOE Joint Genome Institute"/>
            <person name="Steindorff A.S."/>
            <person name="Carver A."/>
            <person name="Calhoun S."/>
            <person name="Stillman K."/>
            <person name="Liu H."/>
            <person name="Lipzen A."/>
            <person name="Pangilinan J."/>
            <person name="Labutti K."/>
            <person name="Bruns T.D."/>
            <person name="Grigoriev I.V."/>
        </authorList>
    </citation>
    <scope>NUCLEOTIDE SEQUENCE [LARGE SCALE GENOMIC DNA]</scope>
    <source>
        <strain evidence="7 8">CBS 144469</strain>
    </source>
</reference>
<gene>
    <name evidence="7" type="ORF">DFP72DRAFT_1095446</name>
</gene>
<organism evidence="7 8">
    <name type="scientific">Ephemerocybe angulata</name>
    <dbReference type="NCBI Taxonomy" id="980116"/>
    <lineage>
        <taxon>Eukaryota</taxon>
        <taxon>Fungi</taxon>
        <taxon>Dikarya</taxon>
        <taxon>Basidiomycota</taxon>
        <taxon>Agaricomycotina</taxon>
        <taxon>Agaricomycetes</taxon>
        <taxon>Agaricomycetidae</taxon>
        <taxon>Agaricales</taxon>
        <taxon>Agaricineae</taxon>
        <taxon>Psathyrellaceae</taxon>
        <taxon>Ephemerocybe</taxon>
    </lineage>
</organism>
<dbReference type="GO" id="GO:0005080">
    <property type="term" value="F:protein kinase C binding"/>
    <property type="evidence" value="ECO:0007669"/>
    <property type="project" value="TreeGrafter"/>
</dbReference>
<evidence type="ECO:0000256" key="1">
    <source>
        <dbReference type="ARBA" id="ARBA00022723"/>
    </source>
</evidence>
<dbReference type="Gene3D" id="3.30.60.90">
    <property type="match status" value="1"/>
</dbReference>
<evidence type="ECO:0000256" key="2">
    <source>
        <dbReference type="ARBA" id="ARBA00022771"/>
    </source>
</evidence>
<feature type="domain" description="ZZ-type" evidence="6">
    <location>
        <begin position="179"/>
        <end position="235"/>
    </location>
</feature>
<feature type="compositionally biased region" description="Low complexity" evidence="5">
    <location>
        <begin position="42"/>
        <end position="63"/>
    </location>
</feature>
<dbReference type="OrthoDB" id="661148at2759"/>
<evidence type="ECO:0000313" key="7">
    <source>
        <dbReference type="EMBL" id="KAF6744224.1"/>
    </source>
</evidence>
<dbReference type="PROSITE" id="PS50135">
    <property type="entry name" value="ZF_ZZ_2"/>
    <property type="match status" value="1"/>
</dbReference>
<dbReference type="GO" id="GO:0000423">
    <property type="term" value="P:mitophagy"/>
    <property type="evidence" value="ECO:0007669"/>
    <property type="project" value="TreeGrafter"/>
</dbReference>
<dbReference type="CDD" id="cd02340">
    <property type="entry name" value="ZZ_NBR1_like"/>
    <property type="match status" value="1"/>
</dbReference>
<comment type="caution">
    <text evidence="7">The sequence shown here is derived from an EMBL/GenBank/DDBJ whole genome shotgun (WGS) entry which is preliminary data.</text>
</comment>
<keyword evidence="2 4" id="KW-0863">Zinc-finger</keyword>
<keyword evidence="8" id="KW-1185">Reference proteome</keyword>
<feature type="region of interest" description="Disordered" evidence="5">
    <location>
        <begin position="120"/>
        <end position="172"/>
    </location>
</feature>
<dbReference type="SMART" id="SM00291">
    <property type="entry name" value="ZnF_ZZ"/>
    <property type="match status" value="1"/>
</dbReference>
<feature type="region of interest" description="Disordered" evidence="5">
    <location>
        <begin position="82"/>
        <end position="105"/>
    </location>
</feature>
<dbReference type="GO" id="GO:0035973">
    <property type="term" value="P:aggrephagy"/>
    <property type="evidence" value="ECO:0007669"/>
    <property type="project" value="TreeGrafter"/>
</dbReference>
<evidence type="ECO:0000313" key="8">
    <source>
        <dbReference type="Proteomes" id="UP000521943"/>
    </source>
</evidence>